<dbReference type="AlphaFoldDB" id="A0A7W6F8I4"/>
<gene>
    <name evidence="1" type="ORF">GGR33_003645</name>
</gene>
<keyword evidence="1" id="KW-0648">Protein biosynthesis</keyword>
<name>A0A7W6F8I4_9HYPH</name>
<evidence type="ECO:0000313" key="1">
    <source>
        <dbReference type="EMBL" id="MBB3904131.1"/>
    </source>
</evidence>
<comment type="caution">
    <text evidence="1">The sequence shown here is derived from an EMBL/GenBank/DDBJ whole genome shotgun (WGS) entry which is preliminary data.</text>
</comment>
<proteinExistence type="predicted"/>
<reference evidence="1 2" key="1">
    <citation type="submission" date="2020-08" db="EMBL/GenBank/DDBJ databases">
        <title>Genomic Encyclopedia of Type Strains, Phase IV (KMG-IV): sequencing the most valuable type-strain genomes for metagenomic binning, comparative biology and taxonomic classification.</title>
        <authorList>
            <person name="Goeker M."/>
        </authorList>
    </citation>
    <scope>NUCLEOTIDE SEQUENCE [LARGE SCALE GENOMIC DNA]</scope>
    <source>
        <strain evidence="1 2">DSM 24105</strain>
    </source>
</reference>
<organism evidence="1 2">
    <name type="scientific">Methylobacterium brachythecii</name>
    <dbReference type="NCBI Taxonomy" id="1176177"/>
    <lineage>
        <taxon>Bacteria</taxon>
        <taxon>Pseudomonadati</taxon>
        <taxon>Pseudomonadota</taxon>
        <taxon>Alphaproteobacteria</taxon>
        <taxon>Hyphomicrobiales</taxon>
        <taxon>Methylobacteriaceae</taxon>
        <taxon>Methylobacterium</taxon>
    </lineage>
</organism>
<evidence type="ECO:0000313" key="2">
    <source>
        <dbReference type="Proteomes" id="UP000517759"/>
    </source>
</evidence>
<keyword evidence="1" id="KW-0251">Elongation factor</keyword>
<dbReference type="GO" id="GO:0003746">
    <property type="term" value="F:translation elongation factor activity"/>
    <property type="evidence" value="ECO:0007669"/>
    <property type="project" value="UniProtKB-KW"/>
</dbReference>
<dbReference type="Proteomes" id="UP000517759">
    <property type="component" value="Unassembled WGS sequence"/>
</dbReference>
<sequence length="360" mass="39930">MSSSIRKPRGRRLRLEALQRFDHRRVLTAMISTANIADITARNSMSLYNNAIDSINIGVQDFESLDPRRLVSAIRNIQAGTILLCKEKLRRLSPDGEVLLKQKIEPVVAANGVMVFKGIGNKTVDVHGIKERFRTFRIPLEWKPIEKMTAIRNEMEHAYYQGRPELAREAVSGAFLAIREILVRILEVDPGTALGKECWAALLENHELFEQEAQACRSSVEAVRWRTESALAASNEFACVECGSMLVRQRDPENEKQESAAFSCAACGTSLETEALIAGGLEKALYADWYIAMTDGGPPPVACCPECDHETFVVDDDTCAACGFTPGDNRTCEVCGNPLSLDDLREGNGLCSYHRRYVAD</sequence>
<protein>
    <submittedName>
        <fullName evidence="1">Transcription elongation factor Elf1</fullName>
    </submittedName>
</protein>
<dbReference type="EMBL" id="JACIDN010000006">
    <property type="protein sequence ID" value="MBB3904131.1"/>
    <property type="molecule type" value="Genomic_DNA"/>
</dbReference>
<dbReference type="RefSeq" id="WP_183507664.1">
    <property type="nucleotide sequence ID" value="NZ_BSPG01000002.1"/>
</dbReference>
<accession>A0A7W6F8I4</accession>